<keyword evidence="6" id="KW-1185">Reference proteome</keyword>
<sequence>MPKDWLLMLIKGGECLSFLQLDCITYSYPGEEAIIKEISWQIARGEFHCLLGKSGCGKTTLLKLAAGLLPAAQGKVYLQGEAVVKPSPQAGFVFQAPTLLEWKTVLDNVLLPISLKRTPTSEDYRRAEDLLGLMGLPAHLRHYPTELSGGQQSRVAIARALIEKPAMLFLDEPFAALDAITREELQDDLLKLCQLQGITVLFITHDIAEALYLADQVAVMVEGQITFMARVDLAKPRHYTMRYGTYLNELGREVRQAISGGAS</sequence>
<dbReference type="GO" id="GO:0016887">
    <property type="term" value="F:ATP hydrolysis activity"/>
    <property type="evidence" value="ECO:0007669"/>
    <property type="project" value="InterPro"/>
</dbReference>
<dbReference type="PANTHER" id="PTHR42788">
    <property type="entry name" value="TAURINE IMPORT ATP-BINDING PROTEIN-RELATED"/>
    <property type="match status" value="1"/>
</dbReference>
<evidence type="ECO:0000256" key="1">
    <source>
        <dbReference type="ARBA" id="ARBA00022448"/>
    </source>
</evidence>
<dbReference type="InterPro" id="IPR050166">
    <property type="entry name" value="ABC_transporter_ATP-bind"/>
</dbReference>
<evidence type="ECO:0000256" key="3">
    <source>
        <dbReference type="ARBA" id="ARBA00022840"/>
    </source>
</evidence>
<dbReference type="InterPro" id="IPR027417">
    <property type="entry name" value="P-loop_NTPase"/>
</dbReference>
<gene>
    <name evidence="5" type="ORF">SAMN02745123_02310</name>
</gene>
<name>A0A1M6TFQ8_9FIRM</name>
<keyword evidence="2" id="KW-0547">Nucleotide-binding</keyword>
<evidence type="ECO:0000259" key="4">
    <source>
        <dbReference type="PROSITE" id="PS50893"/>
    </source>
</evidence>
<dbReference type="InterPro" id="IPR003593">
    <property type="entry name" value="AAA+_ATPase"/>
</dbReference>
<dbReference type="SUPFAM" id="SSF52540">
    <property type="entry name" value="P-loop containing nucleoside triphosphate hydrolases"/>
    <property type="match status" value="1"/>
</dbReference>
<proteinExistence type="predicted"/>
<feature type="domain" description="ABC transporter" evidence="4">
    <location>
        <begin position="19"/>
        <end position="247"/>
    </location>
</feature>
<dbReference type="InterPro" id="IPR003439">
    <property type="entry name" value="ABC_transporter-like_ATP-bd"/>
</dbReference>
<evidence type="ECO:0000313" key="6">
    <source>
        <dbReference type="Proteomes" id="UP000183997"/>
    </source>
</evidence>
<dbReference type="CDD" id="cd03293">
    <property type="entry name" value="ABC_NrtD_SsuB_transporters"/>
    <property type="match status" value="1"/>
</dbReference>
<protein>
    <submittedName>
        <fullName evidence="5">NitT/TauT family transport system ATP-binding protein</fullName>
    </submittedName>
</protein>
<dbReference type="EMBL" id="FRAR01000016">
    <property type="protein sequence ID" value="SHK55588.1"/>
    <property type="molecule type" value="Genomic_DNA"/>
</dbReference>
<dbReference type="PROSITE" id="PS00211">
    <property type="entry name" value="ABC_TRANSPORTER_1"/>
    <property type="match status" value="1"/>
</dbReference>
<dbReference type="Proteomes" id="UP000183997">
    <property type="component" value="Unassembled WGS sequence"/>
</dbReference>
<dbReference type="Pfam" id="PF00005">
    <property type="entry name" value="ABC_tran"/>
    <property type="match status" value="1"/>
</dbReference>
<evidence type="ECO:0000256" key="2">
    <source>
        <dbReference type="ARBA" id="ARBA00022741"/>
    </source>
</evidence>
<dbReference type="GO" id="GO:0005524">
    <property type="term" value="F:ATP binding"/>
    <property type="evidence" value="ECO:0007669"/>
    <property type="project" value="UniProtKB-KW"/>
</dbReference>
<evidence type="ECO:0000313" key="5">
    <source>
        <dbReference type="EMBL" id="SHK55588.1"/>
    </source>
</evidence>
<dbReference type="SMART" id="SM00382">
    <property type="entry name" value="AAA"/>
    <property type="match status" value="1"/>
</dbReference>
<reference evidence="6" key="1">
    <citation type="submission" date="2016-11" db="EMBL/GenBank/DDBJ databases">
        <authorList>
            <person name="Varghese N."/>
            <person name="Submissions S."/>
        </authorList>
    </citation>
    <scope>NUCLEOTIDE SEQUENCE [LARGE SCALE GENOMIC DNA]</scope>
    <source>
        <strain evidence="6">DSM 10349</strain>
    </source>
</reference>
<dbReference type="InterPro" id="IPR017871">
    <property type="entry name" value="ABC_transporter-like_CS"/>
</dbReference>
<dbReference type="Gene3D" id="3.40.50.300">
    <property type="entry name" value="P-loop containing nucleotide triphosphate hydrolases"/>
    <property type="match status" value="1"/>
</dbReference>
<dbReference type="AlphaFoldDB" id="A0A1M6TFQ8"/>
<dbReference type="PANTHER" id="PTHR42788:SF13">
    <property type="entry name" value="ALIPHATIC SULFONATES IMPORT ATP-BINDING PROTEIN SSUB"/>
    <property type="match status" value="1"/>
</dbReference>
<organism evidence="5 6">
    <name type="scientific">Desulforamulus aeronauticus DSM 10349</name>
    <dbReference type="NCBI Taxonomy" id="1121421"/>
    <lineage>
        <taxon>Bacteria</taxon>
        <taxon>Bacillati</taxon>
        <taxon>Bacillota</taxon>
        <taxon>Clostridia</taxon>
        <taxon>Eubacteriales</taxon>
        <taxon>Peptococcaceae</taxon>
        <taxon>Desulforamulus</taxon>
    </lineage>
</organism>
<accession>A0A1M6TFQ8</accession>
<dbReference type="STRING" id="1121421.SAMN02745123_02310"/>
<dbReference type="PROSITE" id="PS50893">
    <property type="entry name" value="ABC_TRANSPORTER_2"/>
    <property type="match status" value="1"/>
</dbReference>
<keyword evidence="3 5" id="KW-0067">ATP-binding</keyword>
<keyword evidence="1" id="KW-0813">Transport</keyword>